<sequence>MERSEIFGIVARQIQAVLPDLPDSEIREDRSMTELGANSMDRVDVLVGSMEEAGLALPMTSFLGVTSIGGLVDLLWSRHQAAHG</sequence>
<evidence type="ECO:0000313" key="3">
    <source>
        <dbReference type="Proteomes" id="UP001595420"/>
    </source>
</evidence>
<dbReference type="PROSITE" id="PS50075">
    <property type="entry name" value="CARRIER"/>
    <property type="match status" value="1"/>
</dbReference>
<evidence type="ECO:0000313" key="2">
    <source>
        <dbReference type="EMBL" id="MFC2998816.1"/>
    </source>
</evidence>
<reference evidence="3" key="1">
    <citation type="journal article" date="2019" name="Int. J. Syst. Evol. Microbiol.">
        <title>The Global Catalogue of Microorganisms (GCM) 10K type strain sequencing project: providing services to taxonomists for standard genome sequencing and annotation.</title>
        <authorList>
            <consortium name="The Broad Institute Genomics Platform"/>
            <consortium name="The Broad Institute Genome Sequencing Center for Infectious Disease"/>
            <person name="Wu L."/>
            <person name="Ma J."/>
        </authorList>
    </citation>
    <scope>NUCLEOTIDE SEQUENCE [LARGE SCALE GENOMIC DNA]</scope>
    <source>
        <strain evidence="3">CGMCC 1.16855</strain>
    </source>
</reference>
<gene>
    <name evidence="2" type="ORF">ACFOD3_02865</name>
</gene>
<accession>A0ABV7BQ31</accession>
<dbReference type="InterPro" id="IPR009081">
    <property type="entry name" value="PP-bd_ACP"/>
</dbReference>
<dbReference type="EMBL" id="JBHRSB010000001">
    <property type="protein sequence ID" value="MFC2998816.1"/>
    <property type="molecule type" value="Genomic_DNA"/>
</dbReference>
<name>A0ABV7BQ31_9PROT</name>
<dbReference type="RefSeq" id="WP_216834420.1">
    <property type="nucleotide sequence ID" value="NZ_JAFNJS010000001.1"/>
</dbReference>
<feature type="domain" description="Carrier" evidence="1">
    <location>
        <begin position="4"/>
        <end position="79"/>
    </location>
</feature>
<dbReference type="Pfam" id="PF00550">
    <property type="entry name" value="PP-binding"/>
    <property type="match status" value="1"/>
</dbReference>
<evidence type="ECO:0000259" key="1">
    <source>
        <dbReference type="PROSITE" id="PS50075"/>
    </source>
</evidence>
<keyword evidence="3" id="KW-1185">Reference proteome</keyword>
<organism evidence="2 3">
    <name type="scientific">Falsiroseomonas tokyonensis</name>
    <dbReference type="NCBI Taxonomy" id="430521"/>
    <lineage>
        <taxon>Bacteria</taxon>
        <taxon>Pseudomonadati</taxon>
        <taxon>Pseudomonadota</taxon>
        <taxon>Alphaproteobacteria</taxon>
        <taxon>Acetobacterales</taxon>
        <taxon>Roseomonadaceae</taxon>
        <taxon>Falsiroseomonas</taxon>
    </lineage>
</organism>
<comment type="caution">
    <text evidence="2">The sequence shown here is derived from an EMBL/GenBank/DDBJ whole genome shotgun (WGS) entry which is preliminary data.</text>
</comment>
<protein>
    <submittedName>
        <fullName evidence="2">Phosphopantetheine-binding protein</fullName>
    </submittedName>
</protein>
<dbReference type="Proteomes" id="UP001595420">
    <property type="component" value="Unassembled WGS sequence"/>
</dbReference>
<proteinExistence type="predicted"/>